<reference evidence="1 2" key="1">
    <citation type="submission" date="2020-08" db="EMBL/GenBank/DDBJ databases">
        <authorList>
            <person name="Criscuolo A."/>
        </authorList>
    </citation>
    <scope>NUCLEOTIDE SEQUENCE [LARGE SCALE GENOMIC DNA]</scope>
    <source>
        <strain evidence="1">CIP111764</strain>
    </source>
</reference>
<evidence type="ECO:0000313" key="1">
    <source>
        <dbReference type="EMBL" id="CAD5109809.1"/>
    </source>
</evidence>
<proteinExistence type="predicted"/>
<dbReference type="EMBL" id="CAJFCI010000079">
    <property type="protein sequence ID" value="CAD5109809.1"/>
    <property type="molecule type" value="Genomic_DNA"/>
</dbReference>
<gene>
    <name evidence="1" type="ORF">PSEWESI4_04123</name>
</gene>
<keyword evidence="2" id="KW-1185">Reference proteome</keyword>
<evidence type="ECO:0008006" key="3">
    <source>
        <dbReference type="Google" id="ProtNLM"/>
    </source>
</evidence>
<comment type="caution">
    <text evidence="1">The sequence shown here is derived from an EMBL/GenBank/DDBJ whole genome shotgun (WGS) entry which is preliminary data.</text>
</comment>
<dbReference type="AlphaFoldDB" id="A0A7U7IAV0"/>
<dbReference type="RefSeq" id="WP_187673119.1">
    <property type="nucleotide sequence ID" value="NZ_CAJFCI010000079.1"/>
</dbReference>
<evidence type="ECO:0000313" key="2">
    <source>
        <dbReference type="Proteomes" id="UP000583387"/>
    </source>
</evidence>
<dbReference type="Proteomes" id="UP000583387">
    <property type="component" value="Unassembled WGS sequence"/>
</dbReference>
<accession>A0A7U7IAV0</accession>
<name>A0A7U7IAV0_9GAMM</name>
<organism evidence="1 2">
    <name type="scientific">Zestomonas carbonaria</name>
    <dbReference type="NCBI Taxonomy" id="2762745"/>
    <lineage>
        <taxon>Bacteria</taxon>
        <taxon>Pseudomonadati</taxon>
        <taxon>Pseudomonadota</taxon>
        <taxon>Gammaproteobacteria</taxon>
        <taxon>Pseudomonadales</taxon>
        <taxon>Pseudomonadaceae</taxon>
        <taxon>Zestomonas</taxon>
    </lineage>
</organism>
<sequence length="114" mass="12964">MVYVQRDGQGRLLRVENEPFDGMNDTLAFQSEELKAWLDAKLEVRSRLDQLRQSDLEMVRVLEDVVHILVERGVISFTDLPEAARIKLDERAVARAELEGLADSLTDTLLEPQG</sequence>
<protein>
    <recommendedName>
        <fullName evidence="3">Tryptophan synthase subunit beta</fullName>
    </recommendedName>
</protein>